<evidence type="ECO:0000259" key="6">
    <source>
        <dbReference type="PROSITE" id="PS51007"/>
    </source>
</evidence>
<dbReference type="GO" id="GO:0009055">
    <property type="term" value="F:electron transfer activity"/>
    <property type="evidence" value="ECO:0007669"/>
    <property type="project" value="InterPro"/>
</dbReference>
<keyword evidence="1 4" id="KW-0349">Heme</keyword>
<dbReference type="Proteomes" id="UP000414233">
    <property type="component" value="Unassembled WGS sequence"/>
</dbReference>
<dbReference type="GO" id="GO:0046872">
    <property type="term" value="F:metal ion binding"/>
    <property type="evidence" value="ECO:0007669"/>
    <property type="project" value="UniProtKB-KW"/>
</dbReference>
<dbReference type="InterPro" id="IPR036909">
    <property type="entry name" value="Cyt_c-like_dom_sf"/>
</dbReference>
<name>A0A5E4VAV7_9BURK</name>
<evidence type="ECO:0000313" key="7">
    <source>
        <dbReference type="EMBL" id="VVE08704.1"/>
    </source>
</evidence>
<keyword evidence="2 4" id="KW-0479">Metal-binding</keyword>
<keyword evidence="8" id="KW-1185">Reference proteome</keyword>
<evidence type="ECO:0000256" key="1">
    <source>
        <dbReference type="ARBA" id="ARBA00022617"/>
    </source>
</evidence>
<organism evidence="7 8">
    <name type="scientific">Pandoraea terrae</name>
    <dbReference type="NCBI Taxonomy" id="1537710"/>
    <lineage>
        <taxon>Bacteria</taxon>
        <taxon>Pseudomonadati</taxon>
        <taxon>Pseudomonadota</taxon>
        <taxon>Betaproteobacteria</taxon>
        <taxon>Burkholderiales</taxon>
        <taxon>Burkholderiaceae</taxon>
        <taxon>Pandoraea</taxon>
    </lineage>
</organism>
<accession>A0A5E4VAV7</accession>
<evidence type="ECO:0000256" key="4">
    <source>
        <dbReference type="PROSITE-ProRule" id="PRU00433"/>
    </source>
</evidence>
<dbReference type="EMBL" id="CABPRZ010000009">
    <property type="protein sequence ID" value="VVE08704.1"/>
    <property type="molecule type" value="Genomic_DNA"/>
</dbReference>
<sequence length="127" mass="13333">MRKEIAAIAAAMMVTSSVEAADILNGKALVEAGNCAACHGAGLNKPVSPDYPKIAGQYADYLYSALRAYRTDAGIIVGRSNAIMKAQVMQNPGIRDASGKPRSFTLSELKSIAAYISSLPGDLLTKQ</sequence>
<dbReference type="GO" id="GO:0020037">
    <property type="term" value="F:heme binding"/>
    <property type="evidence" value="ECO:0007669"/>
    <property type="project" value="InterPro"/>
</dbReference>
<keyword evidence="3 4" id="KW-0408">Iron</keyword>
<dbReference type="OrthoDB" id="8777614at2"/>
<gene>
    <name evidence="7" type="ORF">PTE30175_02445</name>
</gene>
<keyword evidence="5" id="KW-0732">Signal</keyword>
<reference evidence="7 8" key="1">
    <citation type="submission" date="2019-08" db="EMBL/GenBank/DDBJ databases">
        <authorList>
            <person name="Peeters C."/>
        </authorList>
    </citation>
    <scope>NUCLEOTIDE SEQUENCE [LARGE SCALE GENOMIC DNA]</scope>
    <source>
        <strain evidence="7 8">LMG 30175</strain>
    </source>
</reference>
<evidence type="ECO:0000256" key="2">
    <source>
        <dbReference type="ARBA" id="ARBA00022723"/>
    </source>
</evidence>
<feature type="domain" description="Cytochrome c" evidence="6">
    <location>
        <begin position="21"/>
        <end position="120"/>
    </location>
</feature>
<dbReference type="SUPFAM" id="SSF46626">
    <property type="entry name" value="Cytochrome c"/>
    <property type="match status" value="1"/>
</dbReference>
<dbReference type="PROSITE" id="PS51007">
    <property type="entry name" value="CYTC"/>
    <property type="match status" value="1"/>
</dbReference>
<feature type="chain" id="PRO_5022868088" evidence="5">
    <location>
        <begin position="21"/>
        <end position="127"/>
    </location>
</feature>
<dbReference type="Gene3D" id="1.10.760.10">
    <property type="entry name" value="Cytochrome c-like domain"/>
    <property type="match status" value="1"/>
</dbReference>
<evidence type="ECO:0000256" key="5">
    <source>
        <dbReference type="SAM" id="SignalP"/>
    </source>
</evidence>
<proteinExistence type="predicted"/>
<dbReference type="InterPro" id="IPR009056">
    <property type="entry name" value="Cyt_c-like_dom"/>
</dbReference>
<protein>
    <submittedName>
        <fullName evidence="7">Cytochrome c4</fullName>
    </submittedName>
</protein>
<evidence type="ECO:0000256" key="3">
    <source>
        <dbReference type="ARBA" id="ARBA00023004"/>
    </source>
</evidence>
<dbReference type="RefSeq" id="WP_150697326.1">
    <property type="nucleotide sequence ID" value="NZ_CABPRZ010000009.1"/>
</dbReference>
<dbReference type="Pfam" id="PF00034">
    <property type="entry name" value="Cytochrom_C"/>
    <property type="match status" value="1"/>
</dbReference>
<evidence type="ECO:0000313" key="8">
    <source>
        <dbReference type="Proteomes" id="UP000414233"/>
    </source>
</evidence>
<dbReference type="AlphaFoldDB" id="A0A5E4VAV7"/>
<feature type="signal peptide" evidence="5">
    <location>
        <begin position="1"/>
        <end position="20"/>
    </location>
</feature>